<keyword evidence="2" id="KW-1185">Reference proteome</keyword>
<evidence type="ECO:0008006" key="3">
    <source>
        <dbReference type="Google" id="ProtNLM"/>
    </source>
</evidence>
<reference evidence="1 2" key="1">
    <citation type="journal article" date="2016" name="Genome Announc.">
        <title>Draft Genome Sequence of the Anaerobic Ammonium-Oxidizing Bacterium 'Candidatus Brocadia sp. 40'.</title>
        <authorList>
            <person name="Ali M."/>
            <person name="Haroon M.F."/>
            <person name="Narita Y."/>
            <person name="Zhang L."/>
            <person name="Rangel Shaw D."/>
            <person name="Okabe S."/>
            <person name="Saikaly P.E."/>
        </authorList>
    </citation>
    <scope>NUCLEOTIDE SEQUENCE [LARGE SCALE GENOMIC DNA]</scope>
    <source>
        <strain evidence="1 2">40</strain>
    </source>
</reference>
<proteinExistence type="predicted"/>
<dbReference type="AlphaFoldDB" id="A0A1V6LZ73"/>
<accession>A0A1V6LZ73</accession>
<dbReference type="Proteomes" id="UP000242219">
    <property type="component" value="Unassembled WGS sequence"/>
</dbReference>
<comment type="caution">
    <text evidence="1">The sequence shown here is derived from an EMBL/GenBank/DDBJ whole genome shotgun (WGS) entry which is preliminary data.</text>
</comment>
<organism evidence="1 2">
    <name type="scientific">Candidatus Brocadia sapporoensis</name>
    <dbReference type="NCBI Taxonomy" id="392547"/>
    <lineage>
        <taxon>Bacteria</taxon>
        <taxon>Pseudomonadati</taxon>
        <taxon>Planctomycetota</taxon>
        <taxon>Candidatus Brocadiia</taxon>
        <taxon>Candidatus Brocadiales</taxon>
        <taxon>Candidatus Brocadiaceae</taxon>
        <taxon>Candidatus Brocadia</taxon>
    </lineage>
</organism>
<protein>
    <recommendedName>
        <fullName evidence="3">Asparagine synthetase domain-containing protein</fullName>
    </recommendedName>
</protein>
<sequence>MMKKGSASTFKKLLYHNQFILGPFFHEEFSSWKRVEINNSLKITSHPDLNIYQAIDKNKSITLLGFILDPNNPQATDFDIINELIHKLSSCDNFVEHTYRFGGRWILIVNDGKAIRLFHDACGLRQAFYTDTVYTKDLWCASQPRIIAEILRLQFDPDAVDFINSYEFRNDQNFKFPCYSSPYKEIKHLLPNHYLDLLTGQPKRYWPNKELDELPLNEAIEKISVNLKSLMKSASNRFDLALGLTSGWDSRLLLAASKEISDKISYVTVRKVNMPDDHADVRIPSILLSNLKLKHDVVKSSYIISDEFIQAFKKNTSLAHDVYAPDAYAILKYNGQKKVAVTGGVSEAGRRSVRDMYNKLKKEKITARDLSKIESMGNSQFAINNFEKWLWGLGDIHNVDTLTLFDWEQEHGTWHAMSQLEFNIGWKDIFTPFNCRELLIRMLSVKEKYRKAPKHVLCKNLILMLWPEVLSVPINPHKKKRFIFFTKSSIKQLFLHVPDSIKKSFEKILKLRVKIFDNRVVGPLARLSQFELKKGYF</sequence>
<dbReference type="RefSeq" id="WP_070067398.1">
    <property type="nucleotide sequence ID" value="NZ_MJUW02000091.1"/>
</dbReference>
<name>A0A1V6LZ73_9BACT</name>
<dbReference type="EMBL" id="MJUW02000091">
    <property type="protein sequence ID" value="OQD45429.1"/>
    <property type="molecule type" value="Genomic_DNA"/>
</dbReference>
<gene>
    <name evidence="1" type="ORF">BIY37_08510</name>
</gene>
<evidence type="ECO:0000313" key="1">
    <source>
        <dbReference type="EMBL" id="OQD45429.1"/>
    </source>
</evidence>
<evidence type="ECO:0000313" key="2">
    <source>
        <dbReference type="Proteomes" id="UP000242219"/>
    </source>
</evidence>